<dbReference type="AlphaFoldDB" id="A0A183J593"/>
<sequence>MHLHFDACSVSPDLDNDCFLRRGRSQRLPLFDAIINRDFEKVMTSCILLADVNAVDHQKNTPLLRALKDSEVCWDIVEVLLQCGAKIKLDSDNEVSPVDLMPELQRLQAFIVTYLVQVACRWSNGRKELSPPFVSGRKAANIRRDGCDIRDRPSRPRMLASRSFFTRKFKNKPEDVRSEEMDGVKALSILSQMATNDECSLPIITALLSEVEVITKIAAKRQNDKVYQILLSSLLAQILMASGKTSGSSKRGTGHLADVVVKVVEFASNILGRTHNCMEFAALYILSKVGWCHLQHEDV</sequence>
<dbReference type="WBParaSite" id="SBAD_0001141701-mRNA-1">
    <property type="protein sequence ID" value="SBAD_0001141701-mRNA-1"/>
    <property type="gene ID" value="SBAD_0001141701"/>
</dbReference>
<name>A0A183J593_9BILA</name>
<dbReference type="Proteomes" id="UP000270296">
    <property type="component" value="Unassembled WGS sequence"/>
</dbReference>
<dbReference type="SUPFAM" id="SSF48403">
    <property type="entry name" value="Ankyrin repeat"/>
    <property type="match status" value="1"/>
</dbReference>
<evidence type="ECO:0000313" key="1">
    <source>
        <dbReference type="EMBL" id="VDP36597.1"/>
    </source>
</evidence>
<reference evidence="1 2" key="2">
    <citation type="submission" date="2018-11" db="EMBL/GenBank/DDBJ databases">
        <authorList>
            <consortium name="Pathogen Informatics"/>
        </authorList>
    </citation>
    <scope>NUCLEOTIDE SEQUENCE [LARGE SCALE GENOMIC DNA]</scope>
</reference>
<keyword evidence="2" id="KW-1185">Reference proteome</keyword>
<protein>
    <submittedName>
        <fullName evidence="3">ANK_REP_REGION domain-containing protein</fullName>
    </submittedName>
</protein>
<evidence type="ECO:0000313" key="3">
    <source>
        <dbReference type="WBParaSite" id="SBAD_0001141701-mRNA-1"/>
    </source>
</evidence>
<organism evidence="3">
    <name type="scientific">Soboliphyme baturini</name>
    <dbReference type="NCBI Taxonomy" id="241478"/>
    <lineage>
        <taxon>Eukaryota</taxon>
        <taxon>Metazoa</taxon>
        <taxon>Ecdysozoa</taxon>
        <taxon>Nematoda</taxon>
        <taxon>Enoplea</taxon>
        <taxon>Dorylaimia</taxon>
        <taxon>Dioctophymatida</taxon>
        <taxon>Dioctophymatoidea</taxon>
        <taxon>Soboliphymatidae</taxon>
        <taxon>Soboliphyme</taxon>
    </lineage>
</organism>
<accession>A0A183J593</accession>
<proteinExistence type="predicted"/>
<dbReference type="Gene3D" id="1.25.40.20">
    <property type="entry name" value="Ankyrin repeat-containing domain"/>
    <property type="match status" value="1"/>
</dbReference>
<evidence type="ECO:0000313" key="2">
    <source>
        <dbReference type="Proteomes" id="UP000270296"/>
    </source>
</evidence>
<gene>
    <name evidence="1" type="ORF">SBAD_LOCUS11041</name>
</gene>
<dbReference type="OrthoDB" id="269822at2759"/>
<dbReference type="InterPro" id="IPR036770">
    <property type="entry name" value="Ankyrin_rpt-contain_sf"/>
</dbReference>
<dbReference type="EMBL" id="UZAM01014970">
    <property type="protein sequence ID" value="VDP36597.1"/>
    <property type="molecule type" value="Genomic_DNA"/>
</dbReference>
<reference evidence="3" key="1">
    <citation type="submission" date="2016-06" db="UniProtKB">
        <authorList>
            <consortium name="WormBaseParasite"/>
        </authorList>
    </citation>
    <scope>IDENTIFICATION</scope>
</reference>